<feature type="compositionally biased region" description="Basic and acidic residues" evidence="1">
    <location>
        <begin position="834"/>
        <end position="843"/>
    </location>
</feature>
<feature type="compositionally biased region" description="Basic and acidic residues" evidence="1">
    <location>
        <begin position="814"/>
        <end position="825"/>
    </location>
</feature>
<evidence type="ECO:0000313" key="4">
    <source>
        <dbReference type="Proteomes" id="UP000323380"/>
    </source>
</evidence>
<dbReference type="STRING" id="1220554.GCA_001552135_07905"/>
<keyword evidence="3" id="KW-0808">Transferase</keyword>
<dbReference type="SMART" id="SM00220">
    <property type="entry name" value="S_TKc"/>
    <property type="match status" value="1"/>
</dbReference>
<dbReference type="PROSITE" id="PS00108">
    <property type="entry name" value="PROTEIN_KINASE_ST"/>
    <property type="match status" value="1"/>
</dbReference>
<dbReference type="InterPro" id="IPR011990">
    <property type="entry name" value="TPR-like_helical_dom_sf"/>
</dbReference>
<feature type="domain" description="Protein kinase" evidence="2">
    <location>
        <begin position="852"/>
        <end position="1125"/>
    </location>
</feature>
<proteinExistence type="predicted"/>
<dbReference type="PROSITE" id="PS50011">
    <property type="entry name" value="PROTEIN_KINASE_DOM"/>
    <property type="match status" value="1"/>
</dbReference>
<dbReference type="EMBL" id="VSFG01000001">
    <property type="protein sequence ID" value="TYB47928.1"/>
    <property type="molecule type" value="Genomic_DNA"/>
</dbReference>
<dbReference type="Gene3D" id="1.25.40.10">
    <property type="entry name" value="Tetratricopeptide repeat domain"/>
    <property type="match status" value="3"/>
</dbReference>
<accession>A0A5D0NUR9</accession>
<dbReference type="InterPro" id="IPR008271">
    <property type="entry name" value="Ser/Thr_kinase_AS"/>
</dbReference>
<keyword evidence="3" id="KW-0418">Kinase</keyword>
<dbReference type="SUPFAM" id="SSF56112">
    <property type="entry name" value="Protein kinase-like (PK-like)"/>
    <property type="match status" value="1"/>
</dbReference>
<dbReference type="SUPFAM" id="SSF48452">
    <property type="entry name" value="TPR-like"/>
    <property type="match status" value="2"/>
</dbReference>
<dbReference type="PANTHER" id="PTHR44329">
    <property type="entry name" value="SERINE/THREONINE-PROTEIN KINASE TNNI3K-RELATED"/>
    <property type="match status" value="1"/>
</dbReference>
<evidence type="ECO:0000256" key="1">
    <source>
        <dbReference type="SAM" id="MobiDB-lite"/>
    </source>
</evidence>
<reference evidence="3 4" key="1">
    <citation type="submission" date="2019-08" db="EMBL/GenBank/DDBJ databases">
        <title>Actinomadura sp. nov. CYP1-5 isolated from mountain soil.</title>
        <authorList>
            <person name="Songsumanus A."/>
            <person name="Kuncharoen N."/>
            <person name="Kudo T."/>
            <person name="Yuki M."/>
            <person name="Igarashi Y."/>
            <person name="Tanasupawat S."/>
        </authorList>
    </citation>
    <scope>NUCLEOTIDE SEQUENCE [LARGE SCALE GENOMIC DNA]</scope>
    <source>
        <strain evidence="3 4">JCM 14158</strain>
    </source>
</reference>
<keyword evidence="4" id="KW-1185">Reference proteome</keyword>
<dbReference type="CDD" id="cd14014">
    <property type="entry name" value="STKc_PknB_like"/>
    <property type="match status" value="1"/>
</dbReference>
<organism evidence="3 4">
    <name type="scientific">Actinomadura chibensis</name>
    <dbReference type="NCBI Taxonomy" id="392828"/>
    <lineage>
        <taxon>Bacteria</taxon>
        <taxon>Bacillati</taxon>
        <taxon>Actinomycetota</taxon>
        <taxon>Actinomycetes</taxon>
        <taxon>Streptosporangiales</taxon>
        <taxon>Thermomonosporaceae</taxon>
        <taxon>Actinomadura</taxon>
    </lineage>
</organism>
<dbReference type="GO" id="GO:0005524">
    <property type="term" value="F:ATP binding"/>
    <property type="evidence" value="ECO:0007669"/>
    <property type="project" value="InterPro"/>
</dbReference>
<comment type="caution">
    <text evidence="3">The sequence shown here is derived from an EMBL/GenBank/DDBJ whole genome shotgun (WGS) entry which is preliminary data.</text>
</comment>
<dbReference type="InterPro" id="IPR000719">
    <property type="entry name" value="Prot_kinase_dom"/>
</dbReference>
<dbReference type="Proteomes" id="UP000323380">
    <property type="component" value="Unassembled WGS sequence"/>
</dbReference>
<evidence type="ECO:0000259" key="2">
    <source>
        <dbReference type="PROSITE" id="PS50011"/>
    </source>
</evidence>
<dbReference type="Gene3D" id="3.30.200.20">
    <property type="entry name" value="Phosphorylase Kinase, domain 1"/>
    <property type="match status" value="1"/>
</dbReference>
<dbReference type="Pfam" id="PF00069">
    <property type="entry name" value="Pkinase"/>
    <property type="match status" value="1"/>
</dbReference>
<dbReference type="InterPro" id="IPR011009">
    <property type="entry name" value="Kinase-like_dom_sf"/>
</dbReference>
<dbReference type="InterPro" id="IPR051681">
    <property type="entry name" value="Ser/Thr_Kinases-Pseudokinases"/>
</dbReference>
<protein>
    <submittedName>
        <fullName evidence="3">Protein kinase</fullName>
    </submittedName>
</protein>
<dbReference type="SUPFAM" id="SSF81901">
    <property type="entry name" value="HCP-like"/>
    <property type="match status" value="1"/>
</dbReference>
<feature type="region of interest" description="Disordered" evidence="1">
    <location>
        <begin position="808"/>
        <end position="848"/>
    </location>
</feature>
<dbReference type="Gene3D" id="1.10.510.10">
    <property type="entry name" value="Transferase(Phosphotransferase) domain 1"/>
    <property type="match status" value="1"/>
</dbReference>
<sequence length="1392" mass="150022">MRRCGGRCRNRPYGVGRYPVGAVRGRVGCVADRERRAELCAVLAERVRLAAAGGDAAALLEPEVTRQIRELSALLDQEGFGDEELPARRALGWAHWLRAHAGPADGEADGEPDDAELQAVFGLLFAPFLEGADLEGLPGDLIAWLVGTVTVGAIGMLEAAHASPDPGLADRAVDVWRRFVRALPEDDPRGIAATANLGAALNHRFGLSADVADLDESADRLERAVEAMGALPAEHRAALLTNLGNALRFRYLHTGRRADLDRALEVGRTAVAVADPAAAVGRQALSNLGDTLQMVFDETDESSVLEEAVEVGRRAVAAEPDGRGWAVAASNLGNALRVRFARLGAPEDLDEAVAVLERARRAGDGGPARALATCNLAGALHDRYRSSRNTGDLDRAVDLAQEALTGASGGSPDRPIVLTILAEALRDRYALTGRRTDLDEAVSYAEQAAASTGDDHPQAGQRQVHATDLRGHRFGITAAPKDLDAAVADVRRRLADAAPGERPLLLNELSHVLYSRYQRGGALPDLEDAIGSLRDAIAAVPAVDARHGPFMLLNLSTLLQTRAEHADRFGGADEAVSAARQALGMVEADDPQRPSFLLVLADALQGRFTRTGRRADLDEALAFYREAVASAPDAPLVGTVEANMALALTCRADHTGGPDAVADLDEAIGVLARLVHDVPVGHVRRPALNGNLGNALHARHERTGAPADLDAALLAWRAALEATPNDHPDHAKFAVNLGRALRSRFAREGRDADRAEAVELLVGAAGMSAAAPPVRAAAARYASELLATSQPALAQQLLEQTMMLPQVPPWWQERPPDGHSADRPPADSVVDGLSPRHPEEHPSENPPLPVSAYLPIRVLRGTATRVYICETAFPRDGSIVAVKRLDKPFTEIKNLPEMFMRECYLWLRLGGHPNLVQVIHVHYSPQDVPLLVMEYLPRSLRSLLRGEPLPEEEVMPLALNILDGLIHALSTLEGFVHGDLKPENVLISSDGVAKLTDLGLSRSAEEALISATMEDFVPSSGAAASLSLEGTALYMAPEQVLGRPASVYSDVYSWACMVYELLTGSPVYGRPDGNESYRQRHLTAEPERPDDVDPRLSELVLECLEKDPENRPHPRDVRSRLAAVMASRGLPTEQPRAAQPDIGLAYAAAQGLSRLGFHEEGLEAARELRERTVEFPEVWAMCGILMAGCLTESSRYQEAADILEEVRARQAEYSETARSALLSERAAVAMGRSHQLMLEARRLSEEALSLAPDTGRTWFNLATIRYALRDVDGAIEAMDRSLLFSKSTQSFVRVVSWLSEARRHREAINYAHLAVARHPQDGAAYGARTTAFLRSVLDATSGLAPVEAQLEQALADADLARRYGISADVGGQISGLLDEVWKRVRAQDSPED</sequence>
<gene>
    <name evidence="3" type="ORF">FXF69_01405</name>
</gene>
<name>A0A5D0NUR9_9ACTN</name>
<dbReference type="GO" id="GO:0004674">
    <property type="term" value="F:protein serine/threonine kinase activity"/>
    <property type="evidence" value="ECO:0007669"/>
    <property type="project" value="TreeGrafter"/>
</dbReference>
<dbReference type="PANTHER" id="PTHR44329:SF214">
    <property type="entry name" value="PROTEIN KINASE DOMAIN-CONTAINING PROTEIN"/>
    <property type="match status" value="1"/>
</dbReference>
<evidence type="ECO:0000313" key="3">
    <source>
        <dbReference type="EMBL" id="TYB47928.1"/>
    </source>
</evidence>